<evidence type="ECO:0000256" key="2">
    <source>
        <dbReference type="SAM" id="SignalP"/>
    </source>
</evidence>
<organism evidence="3 4">
    <name type="scientific">Capillibacterium thermochitinicola</name>
    <dbReference type="NCBI Taxonomy" id="2699427"/>
    <lineage>
        <taxon>Bacteria</taxon>
        <taxon>Bacillati</taxon>
        <taxon>Bacillota</taxon>
        <taxon>Capillibacterium</taxon>
    </lineage>
</organism>
<feature type="transmembrane region" description="Helical" evidence="1">
    <location>
        <begin position="453"/>
        <end position="472"/>
    </location>
</feature>
<dbReference type="Proteomes" id="UP000657177">
    <property type="component" value="Unassembled WGS sequence"/>
</dbReference>
<comment type="caution">
    <text evidence="3">The sequence shown here is derived from an EMBL/GenBank/DDBJ whole genome shotgun (WGS) entry which is preliminary data.</text>
</comment>
<keyword evidence="4" id="KW-1185">Reference proteome</keyword>
<feature type="transmembrane region" description="Helical" evidence="1">
    <location>
        <begin position="407"/>
        <end position="428"/>
    </location>
</feature>
<feature type="transmembrane region" description="Helical" evidence="1">
    <location>
        <begin position="479"/>
        <end position="512"/>
    </location>
</feature>
<feature type="transmembrane region" description="Helical" evidence="1">
    <location>
        <begin position="380"/>
        <end position="398"/>
    </location>
</feature>
<reference evidence="3" key="1">
    <citation type="submission" date="2020-06" db="EMBL/GenBank/DDBJ databases">
        <title>Novel chitinolytic bacterium.</title>
        <authorList>
            <person name="Ungkulpasvich U."/>
            <person name="Kosugi A."/>
            <person name="Uke A."/>
        </authorList>
    </citation>
    <scope>NUCLEOTIDE SEQUENCE</scope>
    <source>
        <strain evidence="3">UUS1-1</strain>
    </source>
</reference>
<accession>A0A8J6LHG2</accession>
<evidence type="ECO:0000313" key="3">
    <source>
        <dbReference type="EMBL" id="MBA2132080.1"/>
    </source>
</evidence>
<dbReference type="EMBL" id="JAAKDE010000001">
    <property type="protein sequence ID" value="MBA2132080.1"/>
    <property type="molecule type" value="Genomic_DNA"/>
</dbReference>
<keyword evidence="1" id="KW-1133">Transmembrane helix</keyword>
<feature type="transmembrane region" description="Helical" evidence="1">
    <location>
        <begin position="579"/>
        <end position="600"/>
    </location>
</feature>
<keyword evidence="1" id="KW-0472">Membrane</keyword>
<feature type="transmembrane region" description="Helical" evidence="1">
    <location>
        <begin position="328"/>
        <end position="345"/>
    </location>
</feature>
<feature type="transmembrane region" description="Helical" evidence="1">
    <location>
        <begin position="357"/>
        <end position="374"/>
    </location>
</feature>
<sequence>MIKNKGCRWFIFLFLPAVLALSPPVTGQAPGARLVLVNVTRVDFTDFNTADYPYLQRLLTEGQVGLAVVRVAGRLTPEKVYLALNGASAGGGAGEENASGVIGSRLRQAGKRTAFLGNADLPWRPNRSAKNLLSDAYGAVDEEISDQRILRADPAFPFGFRTDYERLGDLVLALLPTTDVILVETGDLERLEAYRGLMTDAQWQRHRAATLARIDAFLARISAATSGKTTILLLAAAPMATVDGNDFPVLPLLIDRKRGGPGLLTSPSTRQPGLLTAGDLAVLIADLTSEMPEKTSAIWTTGGDWSRLQEERLYWGINLRQRMLILRLYIYLLIFLLFLALWLPLTPWHRITTLTRAVLPALAVFPLTMLLMAPLRITHWPLLVLLLFLGSGGLWVLFRRLVPTRLLAYRGLFIATALVILVDLLFGAKLMQSSLLGPSPVLGHRFYGLGNEYLGVLLATFLLGTAGFLLHVPWRKWSGFLLGTLVLLVVSPRGGANFGGGVALSYAAVLIIRRLKPVAARWNLILFSCCLLAGLGLQLFGIGAGETSHLHNALRLLRLGAWEQIATIAGRKIRMNLGLITYSLWGPILLLVYVIILIGWRVRGEEADPAKPELEWYRQGASIAAKTGLVAFLANDSGIVVLAPLVLYPLIVLADRWLGRERRSLFALLKQAGRRCVGIEKNGSNPGRTG</sequence>
<feature type="transmembrane region" description="Helical" evidence="1">
    <location>
        <begin position="639"/>
        <end position="658"/>
    </location>
</feature>
<gene>
    <name evidence="3" type="ORF">G5B42_00705</name>
</gene>
<keyword evidence="1" id="KW-0812">Transmembrane</keyword>
<evidence type="ECO:0000313" key="4">
    <source>
        <dbReference type="Proteomes" id="UP000657177"/>
    </source>
</evidence>
<name>A0A8J6LHG2_9FIRM</name>
<feature type="chain" id="PRO_5038897707" evidence="2">
    <location>
        <begin position="28"/>
        <end position="690"/>
    </location>
</feature>
<protein>
    <submittedName>
        <fullName evidence="3">Uncharacterized protein</fullName>
    </submittedName>
</protein>
<feature type="signal peptide" evidence="2">
    <location>
        <begin position="1"/>
        <end position="27"/>
    </location>
</feature>
<keyword evidence="2" id="KW-0732">Signal</keyword>
<feature type="transmembrane region" description="Helical" evidence="1">
    <location>
        <begin position="524"/>
        <end position="545"/>
    </location>
</feature>
<dbReference type="RefSeq" id="WP_181338514.1">
    <property type="nucleotide sequence ID" value="NZ_JAAKDE010000001.1"/>
</dbReference>
<dbReference type="AlphaFoldDB" id="A0A8J6LHG2"/>
<evidence type="ECO:0000256" key="1">
    <source>
        <dbReference type="SAM" id="Phobius"/>
    </source>
</evidence>
<proteinExistence type="predicted"/>